<accession>A0A378NYL9</accession>
<organism evidence="1 2">
    <name type="scientific">Megamonas hypermegale</name>
    <dbReference type="NCBI Taxonomy" id="158847"/>
    <lineage>
        <taxon>Bacteria</taxon>
        <taxon>Bacillati</taxon>
        <taxon>Bacillota</taxon>
        <taxon>Negativicutes</taxon>
        <taxon>Selenomonadales</taxon>
        <taxon>Selenomonadaceae</taxon>
        <taxon>Megamonas</taxon>
    </lineage>
</organism>
<proteinExistence type="predicted"/>
<gene>
    <name evidence="1" type="ORF">NCTC10571_01250</name>
</gene>
<name>A0A378NYL9_9FIRM</name>
<protein>
    <submittedName>
        <fullName evidence="1">Uncharacterized protein</fullName>
    </submittedName>
</protein>
<dbReference type="EMBL" id="UGPP01000001">
    <property type="protein sequence ID" value="STY71098.1"/>
    <property type="molecule type" value="Genomic_DNA"/>
</dbReference>
<reference evidence="1 2" key="1">
    <citation type="submission" date="2018-06" db="EMBL/GenBank/DDBJ databases">
        <authorList>
            <consortium name="Pathogen Informatics"/>
            <person name="Doyle S."/>
        </authorList>
    </citation>
    <scope>NUCLEOTIDE SEQUENCE [LARGE SCALE GENOMIC DNA]</scope>
    <source>
        <strain evidence="1 2">NCTC10571</strain>
    </source>
</reference>
<evidence type="ECO:0000313" key="1">
    <source>
        <dbReference type="EMBL" id="STY71098.1"/>
    </source>
</evidence>
<sequence length="58" mass="6835">MSEFVTNIKNDYTKKNTTKGTSLFVPLYKIKDYKIIISNKTRDPNTQHKSRLINETKE</sequence>
<dbReference type="Proteomes" id="UP000255234">
    <property type="component" value="Unassembled WGS sequence"/>
</dbReference>
<evidence type="ECO:0000313" key="2">
    <source>
        <dbReference type="Proteomes" id="UP000255234"/>
    </source>
</evidence>
<dbReference type="RefSeq" id="WP_181805632.1">
    <property type="nucleotide sequence ID" value="NZ_UGPP01000001.1"/>
</dbReference>
<dbReference type="AlphaFoldDB" id="A0A378NYL9"/>